<reference evidence="1" key="1">
    <citation type="submission" date="2022-11" db="EMBL/GenBank/DDBJ databases">
        <authorList>
            <person name="Hyden B.L."/>
            <person name="Feng K."/>
            <person name="Yates T."/>
            <person name="Jawdy S."/>
            <person name="Smart L.B."/>
            <person name="Muchero W."/>
        </authorList>
    </citation>
    <scope>NUCLEOTIDE SEQUENCE</scope>
    <source>
        <tissue evidence="1">Shoot tip</tissue>
    </source>
</reference>
<gene>
    <name evidence="1" type="ORF">OIU74_009760</name>
</gene>
<name>A0A9Q0TT29_9ROSI</name>
<evidence type="ECO:0000313" key="2">
    <source>
        <dbReference type="Proteomes" id="UP001151752"/>
    </source>
</evidence>
<keyword evidence="2" id="KW-1185">Reference proteome</keyword>
<reference evidence="1" key="2">
    <citation type="journal article" date="2023" name="Int. J. Mol. Sci.">
        <title>De Novo Assembly and Annotation of 11 Diverse Shrub Willow (Salix) Genomes Reveals Novel Gene Organization in Sex-Linked Regions.</title>
        <authorList>
            <person name="Hyden B."/>
            <person name="Feng K."/>
            <person name="Yates T.B."/>
            <person name="Jawdy S."/>
            <person name="Cereghino C."/>
            <person name="Smart L.B."/>
            <person name="Muchero W."/>
        </authorList>
    </citation>
    <scope>NUCLEOTIDE SEQUENCE</scope>
    <source>
        <tissue evidence="1">Shoot tip</tissue>
    </source>
</reference>
<dbReference type="Proteomes" id="UP001151752">
    <property type="component" value="Chromosome 9"/>
</dbReference>
<proteinExistence type="predicted"/>
<sequence>MENHNHLFFSCNYSAKVWGAISDRARIIWPRTEWILAWDLMVDRTRSENSARKKMVGIVIAATVYHLWQERNKRIYDHHFTGTERLIDEINFSIRGRLANLDRADELPETWLKFFWAPSLHPKGCGPVCFAGLSSCQSIWRSRRRVLGVHLRFAGLEVFWVSTLLKIAAGLRFFALGSLSFGAQDGWAIAEEAVLGGCLRASLKVAAGGFGFLGCGFF</sequence>
<protein>
    <recommendedName>
        <fullName evidence="3">Reverse transcriptase zinc-binding domain-containing protein</fullName>
    </recommendedName>
</protein>
<dbReference type="EMBL" id="JAPFFM010000014">
    <property type="protein sequence ID" value="KAJ6717305.1"/>
    <property type="molecule type" value="Genomic_DNA"/>
</dbReference>
<comment type="caution">
    <text evidence="1">The sequence shown here is derived from an EMBL/GenBank/DDBJ whole genome shotgun (WGS) entry which is preliminary data.</text>
</comment>
<organism evidence="1 2">
    <name type="scientific">Salix koriyanagi</name>
    <dbReference type="NCBI Taxonomy" id="2511006"/>
    <lineage>
        <taxon>Eukaryota</taxon>
        <taxon>Viridiplantae</taxon>
        <taxon>Streptophyta</taxon>
        <taxon>Embryophyta</taxon>
        <taxon>Tracheophyta</taxon>
        <taxon>Spermatophyta</taxon>
        <taxon>Magnoliopsida</taxon>
        <taxon>eudicotyledons</taxon>
        <taxon>Gunneridae</taxon>
        <taxon>Pentapetalae</taxon>
        <taxon>rosids</taxon>
        <taxon>fabids</taxon>
        <taxon>Malpighiales</taxon>
        <taxon>Salicaceae</taxon>
        <taxon>Saliceae</taxon>
        <taxon>Salix</taxon>
    </lineage>
</organism>
<dbReference type="AlphaFoldDB" id="A0A9Q0TT29"/>
<evidence type="ECO:0008006" key="3">
    <source>
        <dbReference type="Google" id="ProtNLM"/>
    </source>
</evidence>
<evidence type="ECO:0000313" key="1">
    <source>
        <dbReference type="EMBL" id="KAJ6717305.1"/>
    </source>
</evidence>
<accession>A0A9Q0TT29</accession>